<feature type="transmembrane region" description="Helical" evidence="6">
    <location>
        <begin position="77"/>
        <end position="94"/>
    </location>
</feature>
<dbReference type="GO" id="GO:0016020">
    <property type="term" value="C:membrane"/>
    <property type="evidence" value="ECO:0007669"/>
    <property type="project" value="UniProtKB-SubCell"/>
</dbReference>
<evidence type="ECO:0000259" key="7">
    <source>
        <dbReference type="Pfam" id="PF00892"/>
    </source>
</evidence>
<feature type="transmembrane region" description="Helical" evidence="6">
    <location>
        <begin position="224"/>
        <end position="248"/>
    </location>
</feature>
<keyword evidence="9" id="KW-1185">Reference proteome</keyword>
<evidence type="ECO:0000256" key="3">
    <source>
        <dbReference type="ARBA" id="ARBA00022692"/>
    </source>
</evidence>
<dbReference type="Pfam" id="PF00892">
    <property type="entry name" value="EamA"/>
    <property type="match status" value="2"/>
</dbReference>
<feature type="transmembrane region" description="Helical" evidence="6">
    <location>
        <begin position="285"/>
        <end position="303"/>
    </location>
</feature>
<dbReference type="PANTHER" id="PTHR22911:SF6">
    <property type="entry name" value="SOLUTE CARRIER FAMILY 35 MEMBER G1"/>
    <property type="match status" value="1"/>
</dbReference>
<keyword evidence="4 6" id="KW-1133">Transmembrane helix</keyword>
<feature type="transmembrane region" description="Helical" evidence="6">
    <location>
        <begin position="100"/>
        <end position="119"/>
    </location>
</feature>
<dbReference type="InterPro" id="IPR037185">
    <property type="entry name" value="EmrE-like"/>
</dbReference>
<feature type="domain" description="EamA" evidence="7">
    <location>
        <begin position="13"/>
        <end position="145"/>
    </location>
</feature>
<protein>
    <submittedName>
        <fullName evidence="8">DMT family transporter</fullName>
    </submittedName>
</protein>
<feature type="transmembrane region" description="Helical" evidence="6">
    <location>
        <begin position="131"/>
        <end position="148"/>
    </location>
</feature>
<feature type="transmembrane region" description="Helical" evidence="6">
    <location>
        <begin position="185"/>
        <end position="204"/>
    </location>
</feature>
<evidence type="ECO:0000256" key="5">
    <source>
        <dbReference type="ARBA" id="ARBA00023136"/>
    </source>
</evidence>
<evidence type="ECO:0000256" key="6">
    <source>
        <dbReference type="SAM" id="Phobius"/>
    </source>
</evidence>
<proteinExistence type="inferred from homology"/>
<evidence type="ECO:0000313" key="8">
    <source>
        <dbReference type="EMBL" id="NEX44828.1"/>
    </source>
</evidence>
<comment type="similarity">
    <text evidence="2">Belongs to the drug/metabolite transporter (DMT) superfamily. 10 TMS drug/metabolite exporter (DME) (TC 2.A.7.3) family.</text>
</comment>
<dbReference type="EMBL" id="JAAIKE010000001">
    <property type="protein sequence ID" value="NEX44828.1"/>
    <property type="molecule type" value="Genomic_DNA"/>
</dbReference>
<accession>A0A6B3RIR9</accession>
<dbReference type="Proteomes" id="UP000481421">
    <property type="component" value="Unassembled WGS sequence"/>
</dbReference>
<reference evidence="8 9" key="1">
    <citation type="submission" date="2020-02" db="EMBL/GenBank/DDBJ databases">
        <title>Rhodobacter algicola sp. nov., isolated from microalga culture.</title>
        <authorList>
            <person name="Park C.-Y."/>
        </authorList>
    </citation>
    <scope>NUCLEOTIDE SEQUENCE [LARGE SCALE GENOMIC DNA]</scope>
    <source>
        <strain evidence="8 9">ETT8</strain>
    </source>
</reference>
<name>A0A6B3RIR9_9RHOB</name>
<keyword evidence="3 6" id="KW-0812">Transmembrane</keyword>
<dbReference type="RefSeq" id="WP_164608879.1">
    <property type="nucleotide sequence ID" value="NZ_JAAIKE010000001.1"/>
</dbReference>
<dbReference type="PANTHER" id="PTHR22911">
    <property type="entry name" value="ACYL-MALONYL CONDENSING ENZYME-RELATED"/>
    <property type="match status" value="1"/>
</dbReference>
<feature type="domain" description="EamA" evidence="7">
    <location>
        <begin position="155"/>
        <end position="298"/>
    </location>
</feature>
<dbReference type="SUPFAM" id="SSF103481">
    <property type="entry name" value="Multidrug resistance efflux transporter EmrE"/>
    <property type="match status" value="2"/>
</dbReference>
<feature type="transmembrane region" description="Helical" evidence="6">
    <location>
        <begin position="154"/>
        <end position="173"/>
    </location>
</feature>
<organism evidence="8 9">
    <name type="scientific">Pseudotabrizicola algicola</name>
    <dbReference type="NCBI Taxonomy" id="2709381"/>
    <lineage>
        <taxon>Bacteria</taxon>
        <taxon>Pseudomonadati</taxon>
        <taxon>Pseudomonadota</taxon>
        <taxon>Alphaproteobacteria</taxon>
        <taxon>Rhodobacterales</taxon>
        <taxon>Paracoccaceae</taxon>
        <taxon>Pseudotabrizicola</taxon>
    </lineage>
</organism>
<sequence>MTSLPRPRQDSSLGILCLCAGLGLFSVQDLILKLLSGSYPLSQAMVFRSLTALPLLLLLAARDGGLGTLFTPGTKAMIGRGLVMFVAYAAYYLALPALPLASVVALYFSAPLFITILSVPMLGETVGWRRGAAVLAGFGGVLIILRPGAGVFEIAALLPVLSGLCYGLSMIFARKLGAHESAAAMAFWGNLVFLAIASLMALAFGGSTAPDLHPSLAFLLRAWVWPTALDATLMAGCGVIAALGLTLLTQAYRIADANAVTPFEYSAMLWGVLWGWAFFAEWPDAVAWSGIAIIVTAGLYVLWRERQLQKGS</sequence>
<evidence type="ECO:0000313" key="9">
    <source>
        <dbReference type="Proteomes" id="UP000481421"/>
    </source>
</evidence>
<comment type="caution">
    <text evidence="8">The sequence shown here is derived from an EMBL/GenBank/DDBJ whole genome shotgun (WGS) entry which is preliminary data.</text>
</comment>
<feature type="transmembrane region" description="Helical" evidence="6">
    <location>
        <begin position="260"/>
        <end position="279"/>
    </location>
</feature>
<feature type="transmembrane region" description="Helical" evidence="6">
    <location>
        <begin position="45"/>
        <end position="65"/>
    </location>
</feature>
<evidence type="ECO:0000256" key="4">
    <source>
        <dbReference type="ARBA" id="ARBA00022989"/>
    </source>
</evidence>
<dbReference type="InterPro" id="IPR000620">
    <property type="entry name" value="EamA_dom"/>
</dbReference>
<comment type="subcellular location">
    <subcellularLocation>
        <location evidence="1">Membrane</location>
        <topology evidence="1">Multi-pass membrane protein</topology>
    </subcellularLocation>
</comment>
<keyword evidence="5 6" id="KW-0472">Membrane</keyword>
<gene>
    <name evidence="8" type="ORF">G3572_01325</name>
</gene>
<dbReference type="AlphaFoldDB" id="A0A6B3RIR9"/>
<evidence type="ECO:0000256" key="2">
    <source>
        <dbReference type="ARBA" id="ARBA00009853"/>
    </source>
</evidence>
<evidence type="ECO:0000256" key="1">
    <source>
        <dbReference type="ARBA" id="ARBA00004141"/>
    </source>
</evidence>